<feature type="active site" evidence="2">
    <location>
        <position position="699"/>
    </location>
</feature>
<evidence type="ECO:0000259" key="3">
    <source>
        <dbReference type="PROSITE" id="PS51786"/>
    </source>
</evidence>
<dbReference type="GO" id="GO:0006508">
    <property type="term" value="P:proteolysis"/>
    <property type="evidence" value="ECO:0007669"/>
    <property type="project" value="UniProtKB-KW"/>
</dbReference>
<accession>A0ABS4JXE5</accession>
<dbReference type="InterPro" id="IPR046843">
    <property type="entry name" value="LonB_AAA-LID"/>
</dbReference>
<dbReference type="Pfam" id="PF20437">
    <property type="entry name" value="LonC_helical"/>
    <property type="match status" value="1"/>
</dbReference>
<dbReference type="InterPro" id="IPR046844">
    <property type="entry name" value="Lon-like_helical"/>
</dbReference>
<dbReference type="Proteomes" id="UP001519289">
    <property type="component" value="Unassembled WGS sequence"/>
</dbReference>
<gene>
    <name evidence="4" type="ORF">J2Z79_003660</name>
</gene>
<dbReference type="InterPro" id="IPR027417">
    <property type="entry name" value="P-loop_NTPase"/>
</dbReference>
<evidence type="ECO:0000313" key="4">
    <source>
        <dbReference type="EMBL" id="MBP2020204.1"/>
    </source>
</evidence>
<dbReference type="GO" id="GO:0008233">
    <property type="term" value="F:peptidase activity"/>
    <property type="evidence" value="ECO:0007669"/>
    <property type="project" value="UniProtKB-KW"/>
</dbReference>
<keyword evidence="1 2" id="KW-0645">Protease</keyword>
<feature type="active site" evidence="2">
    <location>
        <position position="656"/>
    </location>
</feature>
<dbReference type="InterPro" id="IPR020568">
    <property type="entry name" value="Ribosomal_Su5_D2-typ_SF"/>
</dbReference>
<dbReference type="PRINTS" id="PR00830">
    <property type="entry name" value="ENDOLAPTASE"/>
</dbReference>
<dbReference type="Pfam" id="PF20436">
    <property type="entry name" value="LonB_AAA-LID"/>
    <property type="match status" value="1"/>
</dbReference>
<dbReference type="InterPro" id="IPR014721">
    <property type="entry name" value="Ribsml_uS5_D2-typ_fold_subgr"/>
</dbReference>
<organism evidence="4 5">
    <name type="scientific">Symbiobacterium terraclitae</name>
    <dbReference type="NCBI Taxonomy" id="557451"/>
    <lineage>
        <taxon>Bacteria</taxon>
        <taxon>Bacillati</taxon>
        <taxon>Bacillota</taxon>
        <taxon>Clostridia</taxon>
        <taxon>Eubacteriales</taxon>
        <taxon>Symbiobacteriaceae</taxon>
        <taxon>Symbiobacterium</taxon>
    </lineage>
</organism>
<dbReference type="RefSeq" id="WP_209468299.1">
    <property type="nucleotide sequence ID" value="NZ_JAGGLG010000059.1"/>
</dbReference>
<dbReference type="Pfam" id="PF05362">
    <property type="entry name" value="Lon_C"/>
    <property type="match status" value="1"/>
</dbReference>
<comment type="similarity">
    <text evidence="2">Belongs to the peptidase S16 family.</text>
</comment>
<proteinExistence type="inferred from homology"/>
<dbReference type="InterPro" id="IPR027065">
    <property type="entry name" value="Lon_Prtase"/>
</dbReference>
<evidence type="ECO:0000256" key="1">
    <source>
        <dbReference type="ARBA" id="ARBA00022670"/>
    </source>
</evidence>
<dbReference type="EC" id="3.4.21.53" evidence="2"/>
<keyword evidence="2" id="KW-0720">Serine protease</keyword>
<dbReference type="InterPro" id="IPR041699">
    <property type="entry name" value="AAA_32"/>
</dbReference>
<dbReference type="SUPFAM" id="SSF52540">
    <property type="entry name" value="P-loop containing nucleoside triphosphate hydrolases"/>
    <property type="match status" value="1"/>
</dbReference>
<dbReference type="Pfam" id="PF13654">
    <property type="entry name" value="AAA_32"/>
    <property type="match status" value="1"/>
</dbReference>
<dbReference type="EMBL" id="JAGGLG010000059">
    <property type="protein sequence ID" value="MBP2020204.1"/>
    <property type="molecule type" value="Genomic_DNA"/>
</dbReference>
<dbReference type="Gene3D" id="1.10.8.60">
    <property type="match status" value="1"/>
</dbReference>
<evidence type="ECO:0000313" key="5">
    <source>
        <dbReference type="Proteomes" id="UP001519289"/>
    </source>
</evidence>
<reference evidence="4 5" key="1">
    <citation type="submission" date="2021-03" db="EMBL/GenBank/DDBJ databases">
        <title>Genomic Encyclopedia of Type Strains, Phase IV (KMG-IV): sequencing the most valuable type-strain genomes for metagenomic binning, comparative biology and taxonomic classification.</title>
        <authorList>
            <person name="Goeker M."/>
        </authorList>
    </citation>
    <scope>NUCLEOTIDE SEQUENCE [LARGE SCALE GENOMIC DNA]</scope>
    <source>
        <strain evidence="4 5">DSM 27138</strain>
    </source>
</reference>
<feature type="domain" description="Lon proteolytic" evidence="3">
    <location>
        <begin position="566"/>
        <end position="761"/>
    </location>
</feature>
<comment type="catalytic activity">
    <reaction evidence="2">
        <text>Hydrolysis of proteins in presence of ATP.</text>
        <dbReference type="EC" id="3.4.21.53"/>
    </reaction>
</comment>
<protein>
    <recommendedName>
        <fullName evidence="2">endopeptidase La</fullName>
        <ecNumber evidence="2">3.4.21.53</ecNumber>
    </recommendedName>
</protein>
<dbReference type="Gene3D" id="3.40.50.300">
    <property type="entry name" value="P-loop containing nucleotide triphosphate hydrolases"/>
    <property type="match status" value="2"/>
</dbReference>
<keyword evidence="2" id="KW-0378">Hydrolase</keyword>
<sequence>MRTRLAVAASQLRRTWDPGRLGFATTAELPELEGLVGQEQAVRALGFGLSLRSPGYNIYVAGPAGTGKTSYTSSLVRARAAGEPPAQDWVYVHNFDRPDEPLAIALPPGTGTSLVKAMEEIISDAQRIAARAIAGPEHQGRRDELLRAAQQQTEQAMLELEQLASAHDFGLTHTDHGIVPVPLRNGQPMTGEEFDSLSAEERREITARAKEIQRAVAEASRRAWEVEKAVRAELQRLDREVTGGALSPMIEGLKARFPGIPALAAWLNRMAVELIDPAIPSRGAADADADAGLPLRRRRPADPFARFRVNLLVANDPAGGAPVVIEPNPTYVNLFGKAEYVAEDDEPGNRHLQIKAGAVHRANGGYLILQAADVLASPTAWDALKRALSMREARIEAPGAENRLLPVALLRPQPIPLNLKVILIGSAQLYHALYAVDESFRKQFKFRAEFEVAMEANEQNVAGYAGFIARVCRRERLRDMTAAGVAQVLSHSHRLSEDQTKLSARFNEVVEVIYEADAWAALEGSPVVDAQHVHQAIQAKAERSSLPERHLLEQIRRGTLLIDVSGRVVGQVNGLTVMQRGDYRFGSPRRITARVFIGQKGVLHIEREVALSGQIHDKGLLTLTGYLGDRFGQDKPLAFSASITFEQSYMPIDGDSASVAELIALLSALADVPVDQSIAVTGSVNQRGEIQPIGGVNEKIEGFFRVCAELGLTGRQGVVIPRQNLHNLMLTDDVVAAVEQGRFHVWAIDTIEEGIELLTGLPAGERGADGRYTAGSLFDRVDSRIRRLARQYAYWRGGSGAGGGD</sequence>
<comment type="caution">
    <text evidence="4">The sequence shown here is derived from an EMBL/GenBank/DDBJ whole genome shotgun (WGS) entry which is preliminary data.</text>
</comment>
<dbReference type="SUPFAM" id="SSF54211">
    <property type="entry name" value="Ribosomal protein S5 domain 2-like"/>
    <property type="match status" value="1"/>
</dbReference>
<dbReference type="InterPro" id="IPR008269">
    <property type="entry name" value="Lon_proteolytic"/>
</dbReference>
<keyword evidence="5" id="KW-1185">Reference proteome</keyword>
<dbReference type="Gene3D" id="3.30.230.10">
    <property type="match status" value="1"/>
</dbReference>
<name>A0ABS4JXE5_9FIRM</name>
<dbReference type="PANTHER" id="PTHR10046">
    <property type="entry name" value="ATP DEPENDENT LON PROTEASE FAMILY MEMBER"/>
    <property type="match status" value="1"/>
</dbReference>
<dbReference type="PROSITE" id="PS51786">
    <property type="entry name" value="LON_PROTEOLYTIC"/>
    <property type="match status" value="1"/>
</dbReference>
<evidence type="ECO:0000256" key="2">
    <source>
        <dbReference type="PROSITE-ProRule" id="PRU01122"/>
    </source>
</evidence>